<gene>
    <name evidence="8" type="ORF">A1O3_05535</name>
</gene>
<feature type="transmembrane region" description="Helical" evidence="7">
    <location>
        <begin position="253"/>
        <end position="272"/>
    </location>
</feature>
<keyword evidence="9" id="KW-1185">Reference proteome</keyword>
<dbReference type="GeneID" id="19169645"/>
<feature type="transmembrane region" description="Helical" evidence="7">
    <location>
        <begin position="463"/>
        <end position="485"/>
    </location>
</feature>
<feature type="transmembrane region" description="Helical" evidence="7">
    <location>
        <begin position="93"/>
        <end position="118"/>
    </location>
</feature>
<keyword evidence="2" id="KW-0813">Transport</keyword>
<comment type="caution">
    <text evidence="8">The sequence shown here is derived from an EMBL/GenBank/DDBJ whole genome shotgun (WGS) entry which is preliminary data.</text>
</comment>
<feature type="transmembrane region" description="Helical" evidence="7">
    <location>
        <begin position="214"/>
        <end position="233"/>
    </location>
</feature>
<name>W9Y5H7_9EURO</name>
<feature type="transmembrane region" description="Helical" evidence="7">
    <location>
        <begin position="396"/>
        <end position="416"/>
    </location>
</feature>
<sequence>MEKPRLSRDHHLPTTTHVKHHPEYTDKTATTAAAIAPEVREGDVSVFGLAPGVTTRDITPVGIVAIAFNICNSWTAIAASLAIAIASGGTISLIYGMIVSFVMFLSTGLSLAELAAVYPTAGGQYHFTSILAPARYSKGLSYFCGMTAVFSWIALCAAVSISTAQPLIALVQLFKEDYVPKDWHYFLVFEALLTMVFLYNIFALKRTPWVHDIGFALTMTLFIVVTITCVSLAHPKKDNDFVWNTWVNGSGWPAGVCFLTGLVTPCFMFAGIDSAMHLAEEVQTPARIIPRAIVSSIVVGFVSAFAYTIGMLYCIKDFDAVLNSPTNFSILEVYRQATGSRGAAGAFCVGSILIGCFVLNACQQTASRLTWSFARDNGIVFSNLVRRIHPKLEVPVNALIVNWAIVVITGVIYVASSTAFNALVGTGMILQQVSFAIPTALLIYHKRSSDYLPSNAPFRLPSILGWAANISTIIFSVVIFIFFQIPVTLPVTGSNMSKSLLSDRSF</sequence>
<organism evidence="8 9">
    <name type="scientific">Capronia epimyces CBS 606.96</name>
    <dbReference type="NCBI Taxonomy" id="1182542"/>
    <lineage>
        <taxon>Eukaryota</taxon>
        <taxon>Fungi</taxon>
        <taxon>Dikarya</taxon>
        <taxon>Ascomycota</taxon>
        <taxon>Pezizomycotina</taxon>
        <taxon>Eurotiomycetes</taxon>
        <taxon>Chaetothyriomycetidae</taxon>
        <taxon>Chaetothyriales</taxon>
        <taxon>Herpotrichiellaceae</taxon>
        <taxon>Capronia</taxon>
    </lineage>
</organism>
<feature type="transmembrane region" description="Helical" evidence="7">
    <location>
        <begin position="63"/>
        <end position="87"/>
    </location>
</feature>
<feature type="region of interest" description="Disordered" evidence="6">
    <location>
        <begin position="1"/>
        <end position="21"/>
    </location>
</feature>
<keyword evidence="3 7" id="KW-0812">Transmembrane</keyword>
<dbReference type="Gene3D" id="1.20.1740.10">
    <property type="entry name" value="Amino acid/polyamine transporter I"/>
    <property type="match status" value="1"/>
</dbReference>
<evidence type="ECO:0000313" key="8">
    <source>
        <dbReference type="EMBL" id="EXJ84860.1"/>
    </source>
</evidence>
<evidence type="ECO:0000256" key="4">
    <source>
        <dbReference type="ARBA" id="ARBA00022989"/>
    </source>
</evidence>
<dbReference type="PIRSF" id="PIRSF006060">
    <property type="entry name" value="AA_transporter"/>
    <property type="match status" value="1"/>
</dbReference>
<feature type="transmembrane region" description="Helical" evidence="7">
    <location>
        <begin position="343"/>
        <end position="362"/>
    </location>
</feature>
<dbReference type="PANTHER" id="PTHR45649">
    <property type="entry name" value="AMINO-ACID PERMEASE BAT1"/>
    <property type="match status" value="1"/>
</dbReference>
<dbReference type="PANTHER" id="PTHR45649:SF24">
    <property type="entry name" value="TRANSPORT PROTEIN, PUTATIVE (AFU_ORTHOLOGUE AFUA_2G15150)-RELATED"/>
    <property type="match status" value="1"/>
</dbReference>
<dbReference type="EMBL" id="AMGY01000004">
    <property type="protein sequence ID" value="EXJ84860.1"/>
    <property type="molecule type" value="Genomic_DNA"/>
</dbReference>
<evidence type="ECO:0000256" key="3">
    <source>
        <dbReference type="ARBA" id="ARBA00022692"/>
    </source>
</evidence>
<feature type="transmembrane region" description="Helical" evidence="7">
    <location>
        <begin position="183"/>
        <end position="202"/>
    </location>
</feature>
<feature type="compositionally biased region" description="Basic and acidic residues" evidence="6">
    <location>
        <begin position="1"/>
        <end position="12"/>
    </location>
</feature>
<reference evidence="8 9" key="1">
    <citation type="submission" date="2013-03" db="EMBL/GenBank/DDBJ databases">
        <title>The Genome Sequence of Capronia epimyces CBS 606.96.</title>
        <authorList>
            <consortium name="The Broad Institute Genomics Platform"/>
            <person name="Cuomo C."/>
            <person name="de Hoog S."/>
            <person name="Gorbushina A."/>
            <person name="Walker B."/>
            <person name="Young S.K."/>
            <person name="Zeng Q."/>
            <person name="Gargeya S."/>
            <person name="Fitzgerald M."/>
            <person name="Haas B."/>
            <person name="Abouelleil A."/>
            <person name="Allen A.W."/>
            <person name="Alvarado L."/>
            <person name="Arachchi H.M."/>
            <person name="Berlin A.M."/>
            <person name="Chapman S.B."/>
            <person name="Gainer-Dewar J."/>
            <person name="Goldberg J."/>
            <person name="Griggs A."/>
            <person name="Gujja S."/>
            <person name="Hansen M."/>
            <person name="Howarth C."/>
            <person name="Imamovic A."/>
            <person name="Ireland A."/>
            <person name="Larimer J."/>
            <person name="McCowan C."/>
            <person name="Murphy C."/>
            <person name="Pearson M."/>
            <person name="Poon T.W."/>
            <person name="Priest M."/>
            <person name="Roberts A."/>
            <person name="Saif S."/>
            <person name="Shea T."/>
            <person name="Sisk P."/>
            <person name="Sykes S."/>
            <person name="Wortman J."/>
            <person name="Nusbaum C."/>
            <person name="Birren B."/>
        </authorList>
    </citation>
    <scope>NUCLEOTIDE SEQUENCE [LARGE SCALE GENOMIC DNA]</scope>
    <source>
        <strain evidence="8 9">CBS 606.96</strain>
    </source>
</reference>
<dbReference type="eggNOG" id="KOG1289">
    <property type="taxonomic scope" value="Eukaryota"/>
</dbReference>
<dbReference type="STRING" id="1182542.W9Y5H7"/>
<comment type="subcellular location">
    <subcellularLocation>
        <location evidence="1">Membrane</location>
        <topology evidence="1">Multi-pass membrane protein</topology>
    </subcellularLocation>
</comment>
<evidence type="ECO:0008006" key="10">
    <source>
        <dbReference type="Google" id="ProtNLM"/>
    </source>
</evidence>
<dbReference type="AlphaFoldDB" id="W9Y5H7"/>
<feature type="transmembrane region" description="Helical" evidence="7">
    <location>
        <begin position="292"/>
        <end position="313"/>
    </location>
</feature>
<evidence type="ECO:0000256" key="6">
    <source>
        <dbReference type="SAM" id="MobiDB-lite"/>
    </source>
</evidence>
<dbReference type="OrthoDB" id="4476201at2759"/>
<dbReference type="Pfam" id="PF13520">
    <property type="entry name" value="AA_permease_2"/>
    <property type="match status" value="1"/>
</dbReference>
<keyword evidence="4 7" id="KW-1133">Transmembrane helix</keyword>
<proteinExistence type="predicted"/>
<protein>
    <recommendedName>
        <fullName evidence="10">Choline transport protein</fullName>
    </recommendedName>
</protein>
<evidence type="ECO:0000256" key="1">
    <source>
        <dbReference type="ARBA" id="ARBA00004141"/>
    </source>
</evidence>
<evidence type="ECO:0000313" key="9">
    <source>
        <dbReference type="Proteomes" id="UP000019478"/>
    </source>
</evidence>
<evidence type="ECO:0000256" key="2">
    <source>
        <dbReference type="ARBA" id="ARBA00022448"/>
    </source>
</evidence>
<dbReference type="HOGENOM" id="CLU_004495_2_4_1"/>
<feature type="transmembrane region" description="Helical" evidence="7">
    <location>
        <begin position="422"/>
        <end position="443"/>
    </location>
</feature>
<evidence type="ECO:0000256" key="7">
    <source>
        <dbReference type="SAM" id="Phobius"/>
    </source>
</evidence>
<evidence type="ECO:0000256" key="5">
    <source>
        <dbReference type="ARBA" id="ARBA00023136"/>
    </source>
</evidence>
<accession>W9Y5H7</accession>
<keyword evidence="5 7" id="KW-0472">Membrane</keyword>
<dbReference type="GO" id="GO:0016020">
    <property type="term" value="C:membrane"/>
    <property type="evidence" value="ECO:0007669"/>
    <property type="project" value="UniProtKB-SubCell"/>
</dbReference>
<dbReference type="Proteomes" id="UP000019478">
    <property type="component" value="Unassembled WGS sequence"/>
</dbReference>
<dbReference type="GO" id="GO:0022857">
    <property type="term" value="F:transmembrane transporter activity"/>
    <property type="evidence" value="ECO:0007669"/>
    <property type="project" value="InterPro"/>
</dbReference>
<dbReference type="RefSeq" id="XP_007733845.1">
    <property type="nucleotide sequence ID" value="XM_007735655.1"/>
</dbReference>
<feature type="transmembrane region" description="Helical" evidence="7">
    <location>
        <begin position="139"/>
        <end position="163"/>
    </location>
</feature>
<dbReference type="InterPro" id="IPR002293">
    <property type="entry name" value="AA/rel_permease1"/>
</dbReference>